<comment type="caution">
    <text evidence="1">The sequence shown here is derived from an EMBL/GenBank/DDBJ whole genome shotgun (WGS) entry which is preliminary data.</text>
</comment>
<protein>
    <submittedName>
        <fullName evidence="1">Uncharacterized protein</fullName>
    </submittedName>
</protein>
<proteinExistence type="predicted"/>
<gene>
    <name evidence="1" type="ORF">SDC9_194623</name>
</gene>
<name>A0A645II55_9ZZZZ</name>
<evidence type="ECO:0000313" key="1">
    <source>
        <dbReference type="EMBL" id="MPN47023.1"/>
    </source>
</evidence>
<dbReference type="AlphaFoldDB" id="A0A645II55"/>
<dbReference type="EMBL" id="VSSQ01108177">
    <property type="protein sequence ID" value="MPN47023.1"/>
    <property type="molecule type" value="Genomic_DNA"/>
</dbReference>
<sequence>MLVLDVADVGVRRGFLDVLLRTDLHGIDDAGHFAADQVEQPLE</sequence>
<accession>A0A645II55</accession>
<reference evidence="1" key="1">
    <citation type="submission" date="2019-08" db="EMBL/GenBank/DDBJ databases">
        <authorList>
            <person name="Kucharzyk K."/>
            <person name="Murdoch R.W."/>
            <person name="Higgins S."/>
            <person name="Loffler F."/>
        </authorList>
    </citation>
    <scope>NUCLEOTIDE SEQUENCE</scope>
</reference>
<organism evidence="1">
    <name type="scientific">bioreactor metagenome</name>
    <dbReference type="NCBI Taxonomy" id="1076179"/>
    <lineage>
        <taxon>unclassified sequences</taxon>
        <taxon>metagenomes</taxon>
        <taxon>ecological metagenomes</taxon>
    </lineage>
</organism>